<dbReference type="Gene3D" id="1.10.287.130">
    <property type="match status" value="1"/>
</dbReference>
<feature type="domain" description="Histidine kinase" evidence="11">
    <location>
        <begin position="346"/>
        <end position="594"/>
    </location>
</feature>
<dbReference type="SMART" id="SM00304">
    <property type="entry name" value="HAMP"/>
    <property type="match status" value="1"/>
</dbReference>
<dbReference type="CDD" id="cd00082">
    <property type="entry name" value="HisKA"/>
    <property type="match status" value="1"/>
</dbReference>
<protein>
    <recommendedName>
        <fullName evidence="3">histidine kinase</fullName>
        <ecNumber evidence="3">2.7.13.3</ecNumber>
    </recommendedName>
</protein>
<dbReference type="CDD" id="cd06225">
    <property type="entry name" value="HAMP"/>
    <property type="match status" value="1"/>
</dbReference>
<organism evidence="13 14">
    <name type="scientific">Oxynema aestuarii AP17</name>
    <dbReference type="NCBI Taxonomy" id="2064643"/>
    <lineage>
        <taxon>Bacteria</taxon>
        <taxon>Bacillati</taxon>
        <taxon>Cyanobacteriota</taxon>
        <taxon>Cyanophyceae</taxon>
        <taxon>Oscillatoriophycideae</taxon>
        <taxon>Oscillatoriales</taxon>
        <taxon>Oscillatoriaceae</taxon>
        <taxon>Oxynema</taxon>
        <taxon>Oxynema aestuarii</taxon>
    </lineage>
</organism>
<dbReference type="Pfam" id="PF00672">
    <property type="entry name" value="HAMP"/>
    <property type="match status" value="1"/>
</dbReference>
<dbReference type="GO" id="GO:0016020">
    <property type="term" value="C:membrane"/>
    <property type="evidence" value="ECO:0007669"/>
    <property type="project" value="UniProtKB-SubCell"/>
</dbReference>
<dbReference type="InterPro" id="IPR003594">
    <property type="entry name" value="HATPase_dom"/>
</dbReference>
<sequence length="598" mass="68064">MQPRQSPDPFSNSTETTEDDYSVFFEPPGDRSPSERSRSRPGLKGAIAAFNLRQKISLGYIVTLGIVAIGLTGGFVFGTVHQENGIRAFAIADEREQILSDLRIASLEVPLYIQELAILPDFSPQKFDRFILQWKQELQEIDRDLTRLQALHSDDHDLSQFFEKYQDVSRDYEREIEKLSNELTFLLFQTEEIGKVRSLLLNFRQKPVIFRFDRFSRELEVERKVASYQAENAQLKLNQSILIRKWFISITLLLSAIVAILFALYTSRAIALPIQGLTRVVRQATEESNFDLEVPVTTEDEIGQLALSFNQLIAKVKYLLGELEAEKQTQLIQSEKMASLGRMLAGVAHEINNPINFIYGNIDPAREYIEDMLTLIETYEAEIPNPPDAVRDCAEEIEIEFLKEDLLKLLQSMKIGADRARAIVLSLKNFSRLDEANPQPVNLHECIDSSLLILHNRVKREIEIDLKYGEIPKVEGYMGLLYQVFMNILSNAVDALEEQTVIQGAEPKKITISTELLNPNSILVRIADNGCGIKPQDYQKIFENFFTTKPRGIGTGLGLAISRQIVEEKHGGKIECLSTWGRGTEFRIELPIKNPDRR</sequence>
<dbReference type="PANTHER" id="PTHR43065:SF50">
    <property type="entry name" value="HISTIDINE KINASE"/>
    <property type="match status" value="1"/>
</dbReference>
<dbReference type="SUPFAM" id="SSF158472">
    <property type="entry name" value="HAMP domain-like"/>
    <property type="match status" value="1"/>
</dbReference>
<evidence type="ECO:0000256" key="2">
    <source>
        <dbReference type="ARBA" id="ARBA00004370"/>
    </source>
</evidence>
<evidence type="ECO:0000256" key="4">
    <source>
        <dbReference type="ARBA" id="ARBA00022553"/>
    </source>
</evidence>
<dbReference type="AlphaFoldDB" id="A0A6H1U4D3"/>
<feature type="compositionally biased region" description="Polar residues" evidence="9">
    <location>
        <begin position="1"/>
        <end position="15"/>
    </location>
</feature>
<feature type="compositionally biased region" description="Basic and acidic residues" evidence="9">
    <location>
        <begin position="28"/>
        <end position="38"/>
    </location>
</feature>
<evidence type="ECO:0000256" key="5">
    <source>
        <dbReference type="ARBA" id="ARBA00022679"/>
    </source>
</evidence>
<feature type="transmembrane region" description="Helical" evidence="10">
    <location>
        <begin position="246"/>
        <end position="265"/>
    </location>
</feature>
<dbReference type="Gene3D" id="6.10.340.10">
    <property type="match status" value="1"/>
</dbReference>
<dbReference type="Proteomes" id="UP000500857">
    <property type="component" value="Chromosome"/>
</dbReference>
<evidence type="ECO:0000256" key="3">
    <source>
        <dbReference type="ARBA" id="ARBA00012438"/>
    </source>
</evidence>
<keyword evidence="4" id="KW-0597">Phosphoprotein</keyword>
<keyword evidence="5" id="KW-0808">Transferase</keyword>
<dbReference type="SMART" id="SM00387">
    <property type="entry name" value="HATPase_c"/>
    <property type="match status" value="1"/>
</dbReference>
<dbReference type="Pfam" id="PF02518">
    <property type="entry name" value="HATPase_c"/>
    <property type="match status" value="1"/>
</dbReference>
<dbReference type="InterPro" id="IPR036097">
    <property type="entry name" value="HisK_dim/P_sf"/>
</dbReference>
<feature type="coiled-coil region" evidence="8">
    <location>
        <begin position="131"/>
        <end position="189"/>
    </location>
</feature>
<comment type="subcellular location">
    <subcellularLocation>
        <location evidence="2">Membrane</location>
    </subcellularLocation>
</comment>
<dbReference type="InterPro" id="IPR004358">
    <property type="entry name" value="Sig_transdc_His_kin-like_C"/>
</dbReference>
<gene>
    <name evidence="13" type="ORF">HCG48_25305</name>
</gene>
<keyword evidence="10" id="KW-0472">Membrane</keyword>
<name>A0A6H1U4D3_9CYAN</name>
<evidence type="ECO:0000256" key="7">
    <source>
        <dbReference type="ARBA" id="ARBA00023012"/>
    </source>
</evidence>
<dbReference type="SMART" id="SM00388">
    <property type="entry name" value="HisKA"/>
    <property type="match status" value="1"/>
</dbReference>
<keyword evidence="7" id="KW-0902">Two-component regulatory system</keyword>
<accession>A0A6H1U4D3</accession>
<dbReference type="EMBL" id="CP051167">
    <property type="protein sequence ID" value="QIZ73505.1"/>
    <property type="molecule type" value="Genomic_DNA"/>
</dbReference>
<keyword evidence="6" id="KW-0418">Kinase</keyword>
<dbReference type="GO" id="GO:0000155">
    <property type="term" value="F:phosphorelay sensor kinase activity"/>
    <property type="evidence" value="ECO:0007669"/>
    <property type="project" value="InterPro"/>
</dbReference>
<evidence type="ECO:0000256" key="10">
    <source>
        <dbReference type="SAM" id="Phobius"/>
    </source>
</evidence>
<comment type="catalytic activity">
    <reaction evidence="1">
        <text>ATP + protein L-histidine = ADP + protein N-phospho-L-histidine.</text>
        <dbReference type="EC" id="2.7.13.3"/>
    </reaction>
</comment>
<evidence type="ECO:0000259" key="12">
    <source>
        <dbReference type="PROSITE" id="PS50885"/>
    </source>
</evidence>
<dbReference type="EC" id="2.7.13.3" evidence="3"/>
<keyword evidence="8" id="KW-0175">Coiled coil</keyword>
<dbReference type="InterPro" id="IPR003660">
    <property type="entry name" value="HAMP_dom"/>
</dbReference>
<evidence type="ECO:0000256" key="8">
    <source>
        <dbReference type="SAM" id="Coils"/>
    </source>
</evidence>
<dbReference type="RefSeq" id="WP_168571651.1">
    <property type="nucleotide sequence ID" value="NZ_CP051167.1"/>
</dbReference>
<dbReference type="InterPro" id="IPR003661">
    <property type="entry name" value="HisK_dim/P_dom"/>
</dbReference>
<evidence type="ECO:0000313" key="14">
    <source>
        <dbReference type="Proteomes" id="UP000500857"/>
    </source>
</evidence>
<dbReference type="Gene3D" id="3.30.565.10">
    <property type="entry name" value="Histidine kinase-like ATPase, C-terminal domain"/>
    <property type="match status" value="1"/>
</dbReference>
<keyword evidence="10" id="KW-0812">Transmembrane</keyword>
<evidence type="ECO:0000256" key="1">
    <source>
        <dbReference type="ARBA" id="ARBA00000085"/>
    </source>
</evidence>
<evidence type="ECO:0000256" key="9">
    <source>
        <dbReference type="SAM" id="MobiDB-lite"/>
    </source>
</evidence>
<proteinExistence type="predicted"/>
<dbReference type="PROSITE" id="PS50109">
    <property type="entry name" value="HIS_KIN"/>
    <property type="match status" value="1"/>
</dbReference>
<feature type="region of interest" description="Disordered" evidence="9">
    <location>
        <begin position="1"/>
        <end position="41"/>
    </location>
</feature>
<evidence type="ECO:0000259" key="11">
    <source>
        <dbReference type="PROSITE" id="PS50109"/>
    </source>
</evidence>
<dbReference type="PROSITE" id="PS50885">
    <property type="entry name" value="HAMP"/>
    <property type="match status" value="1"/>
</dbReference>
<feature type="domain" description="HAMP" evidence="12">
    <location>
        <begin position="268"/>
        <end position="321"/>
    </location>
</feature>
<keyword evidence="14" id="KW-1185">Reference proteome</keyword>
<evidence type="ECO:0000313" key="13">
    <source>
        <dbReference type="EMBL" id="QIZ73505.1"/>
    </source>
</evidence>
<reference evidence="13 14" key="1">
    <citation type="submission" date="2020-04" db="EMBL/GenBank/DDBJ databases">
        <authorList>
            <person name="Basu S."/>
            <person name="Maruthanayagam V."/>
            <person name="Chakraborty S."/>
            <person name="Pramanik A."/>
            <person name="Mukherjee J."/>
            <person name="Brink B."/>
        </authorList>
    </citation>
    <scope>NUCLEOTIDE SEQUENCE [LARGE SCALE GENOMIC DNA]</scope>
    <source>
        <strain evidence="13 14">AP17</strain>
    </source>
</reference>
<dbReference type="InterPro" id="IPR005467">
    <property type="entry name" value="His_kinase_dom"/>
</dbReference>
<feature type="transmembrane region" description="Helical" evidence="10">
    <location>
        <begin position="58"/>
        <end position="80"/>
    </location>
</feature>
<dbReference type="InterPro" id="IPR036890">
    <property type="entry name" value="HATPase_C_sf"/>
</dbReference>
<dbReference type="PRINTS" id="PR00344">
    <property type="entry name" value="BCTRLSENSOR"/>
</dbReference>
<dbReference type="SUPFAM" id="SSF47384">
    <property type="entry name" value="Homodimeric domain of signal transducing histidine kinase"/>
    <property type="match status" value="1"/>
</dbReference>
<keyword evidence="10" id="KW-1133">Transmembrane helix</keyword>
<dbReference type="PANTHER" id="PTHR43065">
    <property type="entry name" value="SENSOR HISTIDINE KINASE"/>
    <property type="match status" value="1"/>
</dbReference>
<dbReference type="KEGG" id="oxy:HCG48_25305"/>
<dbReference type="SUPFAM" id="SSF55874">
    <property type="entry name" value="ATPase domain of HSP90 chaperone/DNA topoisomerase II/histidine kinase"/>
    <property type="match status" value="1"/>
</dbReference>
<evidence type="ECO:0000256" key="6">
    <source>
        <dbReference type="ARBA" id="ARBA00022777"/>
    </source>
</evidence>